<dbReference type="InterPro" id="IPR000629">
    <property type="entry name" value="RNA-helicase_DEAD-box_CS"/>
</dbReference>
<keyword evidence="7" id="KW-0539">Nucleus</keyword>
<dbReference type="Pfam" id="PF00271">
    <property type="entry name" value="Helicase_C"/>
    <property type="match status" value="1"/>
</dbReference>
<dbReference type="SMART" id="SM00490">
    <property type="entry name" value="HELICc"/>
    <property type="match status" value="1"/>
</dbReference>
<evidence type="ECO:0000256" key="3">
    <source>
        <dbReference type="ARBA" id="ARBA00022801"/>
    </source>
</evidence>
<proteinExistence type="inferred from homology"/>
<evidence type="ECO:0000313" key="16">
    <source>
        <dbReference type="Proteomes" id="UP000070544"/>
    </source>
</evidence>
<evidence type="ECO:0000256" key="4">
    <source>
        <dbReference type="ARBA" id="ARBA00022806"/>
    </source>
</evidence>
<organism evidence="15 16">
    <name type="scientific">Gonapodya prolifera (strain JEL478)</name>
    <name type="common">Monoblepharis prolifera</name>
    <dbReference type="NCBI Taxonomy" id="1344416"/>
    <lineage>
        <taxon>Eukaryota</taxon>
        <taxon>Fungi</taxon>
        <taxon>Fungi incertae sedis</taxon>
        <taxon>Chytridiomycota</taxon>
        <taxon>Chytridiomycota incertae sedis</taxon>
        <taxon>Monoblepharidomycetes</taxon>
        <taxon>Monoblepharidales</taxon>
        <taxon>Gonapodyaceae</taxon>
        <taxon>Gonapodya</taxon>
    </lineage>
</organism>
<feature type="domain" description="DEAD-box RNA helicase Q" evidence="14">
    <location>
        <begin position="130"/>
        <end position="158"/>
    </location>
</feature>
<dbReference type="GO" id="GO:0005524">
    <property type="term" value="F:ATP binding"/>
    <property type="evidence" value="ECO:0007669"/>
    <property type="project" value="UniProtKB-KW"/>
</dbReference>
<dbReference type="Proteomes" id="UP000070544">
    <property type="component" value="Unassembled WGS sequence"/>
</dbReference>
<dbReference type="STRING" id="1344416.A0A139A7Q2"/>
<feature type="compositionally biased region" description="Basic and acidic residues" evidence="11">
    <location>
        <begin position="102"/>
        <end position="113"/>
    </location>
</feature>
<gene>
    <name evidence="15" type="ORF">M427DRAFT_125529</name>
</gene>
<dbReference type="GO" id="GO:0003723">
    <property type="term" value="F:RNA binding"/>
    <property type="evidence" value="ECO:0007669"/>
    <property type="project" value="UniProtKB-KW"/>
</dbReference>
<evidence type="ECO:0000256" key="10">
    <source>
        <dbReference type="RuleBase" id="RU000492"/>
    </source>
</evidence>
<dbReference type="PROSITE" id="PS00039">
    <property type="entry name" value="DEAD_ATP_HELICASE"/>
    <property type="match status" value="1"/>
</dbReference>
<dbReference type="GO" id="GO:0003724">
    <property type="term" value="F:RNA helicase activity"/>
    <property type="evidence" value="ECO:0007669"/>
    <property type="project" value="InterPro"/>
</dbReference>
<dbReference type="InterPro" id="IPR011545">
    <property type="entry name" value="DEAD/DEAH_box_helicase_dom"/>
</dbReference>
<feature type="short sequence motif" description="Q motif" evidence="9">
    <location>
        <begin position="130"/>
        <end position="158"/>
    </location>
</feature>
<protein>
    <submittedName>
        <fullName evidence="15">DEAD-domain-containing protein</fullName>
    </submittedName>
</protein>
<name>A0A139A7Q2_GONPJ</name>
<evidence type="ECO:0000259" key="12">
    <source>
        <dbReference type="PROSITE" id="PS51192"/>
    </source>
</evidence>
<keyword evidence="5 10" id="KW-0067">ATP-binding</keyword>
<dbReference type="CDD" id="cd17954">
    <property type="entry name" value="DEADc_DDX47"/>
    <property type="match status" value="1"/>
</dbReference>
<dbReference type="SUPFAM" id="SSF52540">
    <property type="entry name" value="P-loop containing nucleoside triphosphate hydrolases"/>
    <property type="match status" value="1"/>
</dbReference>
<keyword evidence="2 10" id="KW-0547">Nucleotide-binding</keyword>
<evidence type="ECO:0000259" key="14">
    <source>
        <dbReference type="PROSITE" id="PS51195"/>
    </source>
</evidence>
<feature type="region of interest" description="Disordered" evidence="11">
    <location>
        <begin position="1"/>
        <end position="85"/>
    </location>
</feature>
<dbReference type="InterPro" id="IPR001650">
    <property type="entry name" value="Helicase_C-like"/>
</dbReference>
<dbReference type="InterPro" id="IPR014001">
    <property type="entry name" value="Helicase_ATP-bd"/>
</dbReference>
<feature type="domain" description="Helicase ATP-binding" evidence="12">
    <location>
        <begin position="161"/>
        <end position="333"/>
    </location>
</feature>
<evidence type="ECO:0000256" key="8">
    <source>
        <dbReference type="ARBA" id="ARBA00024350"/>
    </source>
</evidence>
<dbReference type="AlphaFoldDB" id="A0A139A7Q2"/>
<feature type="domain" description="Helicase C-terminal" evidence="13">
    <location>
        <begin position="363"/>
        <end position="504"/>
    </location>
</feature>
<dbReference type="GO" id="GO:0016787">
    <property type="term" value="F:hydrolase activity"/>
    <property type="evidence" value="ECO:0007669"/>
    <property type="project" value="UniProtKB-KW"/>
</dbReference>
<evidence type="ECO:0000256" key="6">
    <source>
        <dbReference type="ARBA" id="ARBA00022884"/>
    </source>
</evidence>
<accession>A0A139A7Q2</accession>
<dbReference type="GO" id="GO:0005829">
    <property type="term" value="C:cytosol"/>
    <property type="evidence" value="ECO:0007669"/>
    <property type="project" value="TreeGrafter"/>
</dbReference>
<evidence type="ECO:0000256" key="2">
    <source>
        <dbReference type="ARBA" id="ARBA00022741"/>
    </source>
</evidence>
<comment type="similarity">
    <text evidence="8">Belongs to the DEAD box helicase family. DDX47/RRP3 subfamily.</text>
</comment>
<keyword evidence="3 10" id="KW-0378">Hydrolase</keyword>
<dbReference type="PANTHER" id="PTHR47959">
    <property type="entry name" value="ATP-DEPENDENT RNA HELICASE RHLE-RELATED"/>
    <property type="match status" value="1"/>
</dbReference>
<keyword evidence="4 10" id="KW-0347">Helicase</keyword>
<dbReference type="GO" id="GO:0005634">
    <property type="term" value="C:nucleus"/>
    <property type="evidence" value="ECO:0007669"/>
    <property type="project" value="UniProtKB-SubCell"/>
</dbReference>
<evidence type="ECO:0000256" key="7">
    <source>
        <dbReference type="ARBA" id="ARBA00023242"/>
    </source>
</evidence>
<keyword evidence="6" id="KW-0694">RNA-binding</keyword>
<dbReference type="PROSITE" id="PS51194">
    <property type="entry name" value="HELICASE_CTER"/>
    <property type="match status" value="1"/>
</dbReference>
<keyword evidence="16" id="KW-1185">Reference proteome</keyword>
<dbReference type="EMBL" id="KQ965785">
    <property type="protein sequence ID" value="KXS12719.1"/>
    <property type="molecule type" value="Genomic_DNA"/>
</dbReference>
<dbReference type="OrthoDB" id="10261904at2759"/>
<evidence type="ECO:0000256" key="1">
    <source>
        <dbReference type="ARBA" id="ARBA00004123"/>
    </source>
</evidence>
<feature type="compositionally biased region" description="Basic residues" evidence="11">
    <location>
        <begin position="1"/>
        <end position="10"/>
    </location>
</feature>
<evidence type="ECO:0000256" key="9">
    <source>
        <dbReference type="PROSITE-ProRule" id="PRU00552"/>
    </source>
</evidence>
<evidence type="ECO:0000256" key="5">
    <source>
        <dbReference type="ARBA" id="ARBA00022840"/>
    </source>
</evidence>
<dbReference type="CDD" id="cd18787">
    <property type="entry name" value="SF2_C_DEAD"/>
    <property type="match status" value="1"/>
</dbReference>
<feature type="region of interest" description="Disordered" evidence="11">
    <location>
        <begin position="102"/>
        <end position="124"/>
    </location>
</feature>
<dbReference type="OMA" id="GIGIKCC"/>
<comment type="subcellular location">
    <subcellularLocation>
        <location evidence="1">Nucleus</location>
    </subcellularLocation>
</comment>
<dbReference type="InterPro" id="IPR014014">
    <property type="entry name" value="RNA_helicase_DEAD_Q_motif"/>
</dbReference>
<dbReference type="PANTHER" id="PTHR47959:SF20">
    <property type="entry name" value="RNA HELICASE"/>
    <property type="match status" value="1"/>
</dbReference>
<evidence type="ECO:0000256" key="11">
    <source>
        <dbReference type="SAM" id="MobiDB-lite"/>
    </source>
</evidence>
<dbReference type="SMART" id="SM00487">
    <property type="entry name" value="DEXDc"/>
    <property type="match status" value="1"/>
</dbReference>
<feature type="region of interest" description="Disordered" evidence="11">
    <location>
        <begin position="525"/>
        <end position="577"/>
    </location>
</feature>
<evidence type="ECO:0000259" key="13">
    <source>
        <dbReference type="PROSITE" id="PS51194"/>
    </source>
</evidence>
<evidence type="ECO:0000313" key="15">
    <source>
        <dbReference type="EMBL" id="KXS12719.1"/>
    </source>
</evidence>
<dbReference type="PROSITE" id="PS51192">
    <property type="entry name" value="HELICASE_ATP_BIND_1"/>
    <property type="match status" value="1"/>
</dbReference>
<dbReference type="PROSITE" id="PS51195">
    <property type="entry name" value="Q_MOTIF"/>
    <property type="match status" value="1"/>
</dbReference>
<dbReference type="Gene3D" id="3.40.50.300">
    <property type="entry name" value="P-loop containing nucleotide triphosphate hydrolases"/>
    <property type="match status" value="2"/>
</dbReference>
<reference evidence="15 16" key="1">
    <citation type="journal article" date="2015" name="Genome Biol. Evol.">
        <title>Phylogenomic analyses indicate that early fungi evolved digesting cell walls of algal ancestors of land plants.</title>
        <authorList>
            <person name="Chang Y."/>
            <person name="Wang S."/>
            <person name="Sekimoto S."/>
            <person name="Aerts A.L."/>
            <person name="Choi C."/>
            <person name="Clum A."/>
            <person name="LaButti K.M."/>
            <person name="Lindquist E.A."/>
            <person name="Yee Ngan C."/>
            <person name="Ohm R.A."/>
            <person name="Salamov A.A."/>
            <person name="Grigoriev I.V."/>
            <person name="Spatafora J.W."/>
            <person name="Berbee M.L."/>
        </authorList>
    </citation>
    <scope>NUCLEOTIDE SEQUENCE [LARGE SCALE GENOMIC DNA]</scope>
    <source>
        <strain evidence="15 16">JEL478</strain>
    </source>
</reference>
<dbReference type="InterPro" id="IPR044765">
    <property type="entry name" value="DDX47/Rrp3_DEADc"/>
</dbReference>
<dbReference type="InterPro" id="IPR050079">
    <property type="entry name" value="DEAD_box_RNA_helicase"/>
</dbReference>
<feature type="compositionally biased region" description="Gly residues" evidence="11">
    <location>
        <begin position="562"/>
        <end position="577"/>
    </location>
</feature>
<dbReference type="InterPro" id="IPR027417">
    <property type="entry name" value="P-loop_NTPase"/>
</dbReference>
<sequence length="577" mass="61947">MSTTQTKKRLRTDDADVPTKSSKRPLNPPLAKPPATDSTTTQDLVKKFKTKRPTLGSKIAELGAKSKSRNPPSVPPDVVPSVSGEKDDLSALVASVKAKAIKAEAEDGSKEGQDGAVGETEVADDENEAVTFESLGIIPQICEACVQLNYKRPTQIQREAIPVALQGRDIIGLAQTGSGKTAAFGIPILQALWKDPKPFFALVLAPTRELALQISASIAALGSPIGARVACLVGGMDMMEQAVALARMPHVVVGTPGRVVDHLENTKGFRLGNLRMLVLDEADRLLDLDFGSEIDKVLAASPREGRTTFLFSATMTSKVEKLQRASLRDPVRVEVAGKYTTVATLLQYYMLIPFSHKETYLAHLLNAHAALPTIVFAATVITCQRLSLALRNLGFPVVALHGGLSQHKRLGALGKFKAGERGVLVATDVASRGLDIPSVDLVVNYDVPGTGKDYVHRVGRTARAGKGGLAVTFVTQYDIEWYQRIEAALNKKLPEFQHDKAEVMAMHERVSEAVRYANMQMKEEAMSGRHRKGGGQGDDDGEEAVGAMMKGGKSKFDRRGKGMGGGRAKSGGGRGRK</sequence>
<dbReference type="Pfam" id="PF00270">
    <property type="entry name" value="DEAD"/>
    <property type="match status" value="1"/>
</dbReference>